<dbReference type="Proteomes" id="UP001596116">
    <property type="component" value="Unassembled WGS sequence"/>
</dbReference>
<evidence type="ECO:0000313" key="1">
    <source>
        <dbReference type="EMBL" id="MFC6036197.1"/>
    </source>
</evidence>
<gene>
    <name evidence="1" type="ORF">ACFMB1_11630</name>
</gene>
<comment type="caution">
    <text evidence="1">The sequence shown here is derived from an EMBL/GenBank/DDBJ whole genome shotgun (WGS) entry which is preliminary data.</text>
</comment>
<dbReference type="InterPro" id="IPR005358">
    <property type="entry name" value="Puta_zinc/iron-chelating_dom"/>
</dbReference>
<organism evidence="1 2">
    <name type="scientific">Hyphococcus aureus</name>
    <dbReference type="NCBI Taxonomy" id="2666033"/>
    <lineage>
        <taxon>Bacteria</taxon>
        <taxon>Pseudomonadati</taxon>
        <taxon>Pseudomonadota</taxon>
        <taxon>Alphaproteobacteria</taxon>
        <taxon>Parvularculales</taxon>
        <taxon>Parvularculaceae</taxon>
        <taxon>Hyphococcus</taxon>
    </lineage>
</organism>
<proteinExistence type="predicted"/>
<dbReference type="PANTHER" id="PTHR35866:SF1">
    <property type="entry name" value="YKGJ FAMILY CYSTEINE CLUSTER PROTEIN"/>
    <property type="match status" value="1"/>
</dbReference>
<dbReference type="RefSeq" id="WP_379923951.1">
    <property type="nucleotide sequence ID" value="NZ_JBHPON010000002.1"/>
</dbReference>
<accession>A0ABW1KZW4</accession>
<reference evidence="1 2" key="1">
    <citation type="submission" date="2024-09" db="EMBL/GenBank/DDBJ databases">
        <authorList>
            <person name="Zhang Z.-H."/>
        </authorList>
    </citation>
    <scope>NUCLEOTIDE SEQUENCE [LARGE SCALE GENOMIC DNA]</scope>
    <source>
        <strain evidence="1 2">HHTR114</strain>
    </source>
</reference>
<name>A0ABW1KZW4_9PROT</name>
<dbReference type="PANTHER" id="PTHR35866">
    <property type="entry name" value="PUTATIVE-RELATED"/>
    <property type="match status" value="1"/>
</dbReference>
<dbReference type="EMBL" id="JBHPON010000002">
    <property type="protein sequence ID" value="MFC6036197.1"/>
    <property type="molecule type" value="Genomic_DNA"/>
</dbReference>
<keyword evidence="2" id="KW-1185">Reference proteome</keyword>
<protein>
    <submittedName>
        <fullName evidence="1">YkgJ family cysteine cluster protein</fullName>
    </submittedName>
</protein>
<dbReference type="Pfam" id="PF03692">
    <property type="entry name" value="CxxCxxCC"/>
    <property type="match status" value="1"/>
</dbReference>
<sequence length="122" mass="14504">MAKKLYDCVKCSAYCCSYTHIPVNKADVKRLAKFHGISEEKAEKKFTKKGDKENPRVIRHTDDEHFVTSCMFLDKDTRNCTIYEGRMKICREFPTQKRCGYYEFLKWEREVQDDPDWIATTD</sequence>
<evidence type="ECO:0000313" key="2">
    <source>
        <dbReference type="Proteomes" id="UP001596116"/>
    </source>
</evidence>